<evidence type="ECO:0000313" key="3">
    <source>
        <dbReference type="EMBL" id="WPG99840.1"/>
    </source>
</evidence>
<organism evidence="3 4">
    <name type="scientific">Acrodontium crateriforme</name>
    <dbReference type="NCBI Taxonomy" id="150365"/>
    <lineage>
        <taxon>Eukaryota</taxon>
        <taxon>Fungi</taxon>
        <taxon>Dikarya</taxon>
        <taxon>Ascomycota</taxon>
        <taxon>Pezizomycotina</taxon>
        <taxon>Dothideomycetes</taxon>
        <taxon>Dothideomycetidae</taxon>
        <taxon>Mycosphaerellales</taxon>
        <taxon>Teratosphaeriaceae</taxon>
        <taxon>Acrodontium</taxon>
    </lineage>
</organism>
<comment type="pathway">
    <text evidence="1">Mycotoxin biosynthesis.</text>
</comment>
<name>A0AAQ3R3N0_9PEZI</name>
<gene>
    <name evidence="3" type="ORF">R9X50_00266000</name>
</gene>
<dbReference type="PANTHER" id="PTHR33365">
    <property type="entry name" value="YALI0B05434P"/>
    <property type="match status" value="1"/>
</dbReference>
<dbReference type="AlphaFoldDB" id="A0AAQ3R3N0"/>
<dbReference type="EMBL" id="CP138582">
    <property type="protein sequence ID" value="WPG99840.1"/>
    <property type="molecule type" value="Genomic_DNA"/>
</dbReference>
<evidence type="ECO:0000256" key="2">
    <source>
        <dbReference type="ARBA" id="ARBA00035112"/>
    </source>
</evidence>
<dbReference type="InterPro" id="IPR021765">
    <property type="entry name" value="UstYa-like"/>
</dbReference>
<dbReference type="Proteomes" id="UP001303373">
    <property type="component" value="Chromosome 3"/>
</dbReference>
<accession>A0AAQ3R3N0</accession>
<dbReference type="Pfam" id="PF11807">
    <property type="entry name" value="UstYa"/>
    <property type="match status" value="1"/>
</dbReference>
<sequence>MTRPTFRREVTETVTSFNNFARNDDEPDNHPLLISEYSDAPLEPKPSRITLWISKILYRRVLGDELETMGMRRKSKDKLGEKTVMSNCCTPWKISTCILALLVLVEMIMLLLNRTNHEMITFIDGFPGLPRSTNSIFRRFGFALHAKANVTLQATTDPSQLVFVGPPSPEIDQAWEELVGDRYFKLLDSEVQFLDQDIELPLVEQLPVWKGAVNEAGSYGGIDMMHSLHCVNSLRKALSSDYYAGTEMLLLPGETMRLHLDHCLEQLRQQALCYADTTAVTLKPIITDLDDGRKMLTMLGETERLHVCRDAEPILNWVREQARTRGRVT</sequence>
<dbReference type="GO" id="GO:0043386">
    <property type="term" value="P:mycotoxin biosynthetic process"/>
    <property type="evidence" value="ECO:0007669"/>
    <property type="project" value="InterPro"/>
</dbReference>
<keyword evidence="4" id="KW-1185">Reference proteome</keyword>
<dbReference type="PANTHER" id="PTHR33365:SF4">
    <property type="entry name" value="CYCLOCHLOROTINE BIOSYNTHESIS PROTEIN O"/>
    <property type="match status" value="1"/>
</dbReference>
<comment type="similarity">
    <text evidence="2">Belongs to the ustYa family.</text>
</comment>
<evidence type="ECO:0000313" key="4">
    <source>
        <dbReference type="Proteomes" id="UP001303373"/>
    </source>
</evidence>
<evidence type="ECO:0000256" key="1">
    <source>
        <dbReference type="ARBA" id="ARBA00004685"/>
    </source>
</evidence>
<proteinExistence type="inferred from homology"/>
<protein>
    <submittedName>
        <fullName evidence="3">Uncharacterized protein</fullName>
    </submittedName>
</protein>
<reference evidence="3 4" key="1">
    <citation type="submission" date="2023-11" db="EMBL/GenBank/DDBJ databases">
        <title>An acidophilic fungus is an integral part of prey digestion in a carnivorous sundew plant.</title>
        <authorList>
            <person name="Tsai I.J."/>
        </authorList>
    </citation>
    <scope>NUCLEOTIDE SEQUENCE [LARGE SCALE GENOMIC DNA]</scope>
    <source>
        <strain evidence="3">169a</strain>
    </source>
</reference>